<organism evidence="5 6">
    <name type="scientific">Pseudoclavibacter helvolus</name>
    <dbReference type="NCBI Taxonomy" id="255205"/>
    <lineage>
        <taxon>Bacteria</taxon>
        <taxon>Bacillati</taxon>
        <taxon>Actinomycetota</taxon>
        <taxon>Actinomycetes</taxon>
        <taxon>Micrococcales</taxon>
        <taxon>Microbacteriaceae</taxon>
        <taxon>Pseudoclavibacter</taxon>
    </lineage>
</organism>
<proteinExistence type="predicted"/>
<keyword evidence="2 5" id="KW-0238">DNA-binding</keyword>
<dbReference type="InterPro" id="IPR050204">
    <property type="entry name" value="AraC_XylS_family_regulators"/>
</dbReference>
<dbReference type="GO" id="GO:0003700">
    <property type="term" value="F:DNA-binding transcription factor activity"/>
    <property type="evidence" value="ECO:0007669"/>
    <property type="project" value="InterPro"/>
</dbReference>
<evidence type="ECO:0000313" key="6">
    <source>
        <dbReference type="Proteomes" id="UP000545286"/>
    </source>
</evidence>
<keyword evidence="6" id="KW-1185">Reference proteome</keyword>
<protein>
    <submittedName>
        <fullName evidence="5">AraC-like DNA-binding protein</fullName>
    </submittedName>
</protein>
<keyword evidence="3" id="KW-0804">Transcription</keyword>
<evidence type="ECO:0000256" key="2">
    <source>
        <dbReference type="ARBA" id="ARBA00023125"/>
    </source>
</evidence>
<evidence type="ECO:0000313" key="5">
    <source>
        <dbReference type="EMBL" id="MBB2959133.1"/>
    </source>
</evidence>
<gene>
    <name evidence="5" type="ORF">FHX72_003285</name>
</gene>
<sequence length="307" mass="32756">MYSSVSYATRGTEQIGDPSTLNLTDLDLQSLSSDSASRIRVVQFDTHALGFGQGRGIRATWNRNGPSSHQSLLFVLVRLGKVNLADSTGTLALGPEDIALVSPSSGAVSWVAEDSVELVCITLDPGTAAASQEIVPARKLPPRTAMFRATYALLASATQGAPDADAAEIALLHELTLNSAQALVQASLPNLADDDTAGRALEILETRFHSALFSIDDVARELQTSCRTLERAAALRGVRLSDELSLLRTRHALTLLTERPELSVTDVAASSGFGSAEVMRRAFQRHFQRSPAQIRDGLDTAPPEALP</sequence>
<dbReference type="InterPro" id="IPR018060">
    <property type="entry name" value="HTH_AraC"/>
</dbReference>
<reference evidence="5 6" key="1">
    <citation type="submission" date="2020-08" db="EMBL/GenBank/DDBJ databases">
        <title>Sequencing the genomes of 1000 actinobacteria strains.</title>
        <authorList>
            <person name="Klenk H.-P."/>
        </authorList>
    </citation>
    <scope>NUCLEOTIDE SEQUENCE [LARGE SCALE GENOMIC DNA]</scope>
    <source>
        <strain evidence="5 6">DSM 20419</strain>
    </source>
</reference>
<keyword evidence="1" id="KW-0805">Transcription regulation</keyword>
<dbReference type="PROSITE" id="PS01124">
    <property type="entry name" value="HTH_ARAC_FAMILY_2"/>
    <property type="match status" value="1"/>
</dbReference>
<dbReference type="SMART" id="SM00342">
    <property type="entry name" value="HTH_ARAC"/>
    <property type="match status" value="1"/>
</dbReference>
<evidence type="ECO:0000259" key="4">
    <source>
        <dbReference type="PROSITE" id="PS01124"/>
    </source>
</evidence>
<name>A0A7W4YGX0_9MICO</name>
<dbReference type="EMBL" id="JACHWJ010000005">
    <property type="protein sequence ID" value="MBB2959133.1"/>
    <property type="molecule type" value="Genomic_DNA"/>
</dbReference>
<evidence type="ECO:0000256" key="1">
    <source>
        <dbReference type="ARBA" id="ARBA00023015"/>
    </source>
</evidence>
<feature type="domain" description="HTH araC/xylS-type" evidence="4">
    <location>
        <begin position="198"/>
        <end position="297"/>
    </location>
</feature>
<dbReference type="AlphaFoldDB" id="A0A7W4YGX0"/>
<dbReference type="Gene3D" id="1.10.10.60">
    <property type="entry name" value="Homeodomain-like"/>
    <property type="match status" value="1"/>
</dbReference>
<dbReference type="InterPro" id="IPR009057">
    <property type="entry name" value="Homeodomain-like_sf"/>
</dbReference>
<accession>A0A7W4YGX0</accession>
<comment type="caution">
    <text evidence="5">The sequence shown here is derived from an EMBL/GenBank/DDBJ whole genome shotgun (WGS) entry which is preliminary data.</text>
</comment>
<dbReference type="Proteomes" id="UP000545286">
    <property type="component" value="Unassembled WGS sequence"/>
</dbReference>
<dbReference type="Pfam" id="PF12833">
    <property type="entry name" value="HTH_18"/>
    <property type="match status" value="1"/>
</dbReference>
<dbReference type="GO" id="GO:0043565">
    <property type="term" value="F:sequence-specific DNA binding"/>
    <property type="evidence" value="ECO:0007669"/>
    <property type="project" value="InterPro"/>
</dbReference>
<dbReference type="SUPFAM" id="SSF46689">
    <property type="entry name" value="Homeodomain-like"/>
    <property type="match status" value="1"/>
</dbReference>
<dbReference type="RefSeq" id="WP_183626408.1">
    <property type="nucleotide sequence ID" value="NZ_JACHWJ010000005.1"/>
</dbReference>
<evidence type="ECO:0000256" key="3">
    <source>
        <dbReference type="ARBA" id="ARBA00023163"/>
    </source>
</evidence>
<dbReference type="PANTHER" id="PTHR46796">
    <property type="entry name" value="HTH-TYPE TRANSCRIPTIONAL ACTIVATOR RHAS-RELATED"/>
    <property type="match status" value="1"/>
</dbReference>